<dbReference type="InterPro" id="IPR046188">
    <property type="entry name" value="DUF6216"/>
</dbReference>
<dbReference type="Pfam" id="PF19723">
    <property type="entry name" value="DUF6216"/>
    <property type="match status" value="1"/>
</dbReference>
<keyword evidence="1" id="KW-1133">Transmembrane helix</keyword>
<dbReference type="AlphaFoldDB" id="A0AAP9AJ99"/>
<organism evidence="2 3">
    <name type="scientific">Leclercia adecarboxylata</name>
    <dbReference type="NCBI Taxonomy" id="83655"/>
    <lineage>
        <taxon>Bacteria</taxon>
        <taxon>Pseudomonadati</taxon>
        <taxon>Pseudomonadota</taxon>
        <taxon>Gammaproteobacteria</taxon>
        <taxon>Enterobacterales</taxon>
        <taxon>Enterobacteriaceae</taxon>
        <taxon>Leclercia</taxon>
    </lineage>
</organism>
<evidence type="ECO:0000313" key="2">
    <source>
        <dbReference type="EMBL" id="QDK18652.1"/>
    </source>
</evidence>
<feature type="transmembrane region" description="Helical" evidence="1">
    <location>
        <begin position="20"/>
        <end position="37"/>
    </location>
</feature>
<evidence type="ECO:0000256" key="1">
    <source>
        <dbReference type="SAM" id="Phobius"/>
    </source>
</evidence>
<protein>
    <submittedName>
        <fullName evidence="2">Uncharacterized protein</fullName>
    </submittedName>
</protein>
<feature type="transmembrane region" description="Helical" evidence="1">
    <location>
        <begin position="237"/>
        <end position="264"/>
    </location>
</feature>
<gene>
    <name evidence="2" type="ORF">ES815_10195</name>
</gene>
<accession>A0AAP9AJ99</accession>
<dbReference type="RefSeq" id="WP_142487687.1">
    <property type="nucleotide sequence ID" value="NZ_CP035382.1"/>
</dbReference>
<dbReference type="EMBL" id="CP035382">
    <property type="protein sequence ID" value="QDK18652.1"/>
    <property type="molecule type" value="Genomic_DNA"/>
</dbReference>
<evidence type="ECO:0000313" key="3">
    <source>
        <dbReference type="Proteomes" id="UP000317812"/>
    </source>
</evidence>
<name>A0AAP9AJ99_9ENTR</name>
<keyword evidence="1" id="KW-0472">Membrane</keyword>
<reference evidence="2 3" key="1">
    <citation type="submission" date="2019-01" db="EMBL/GenBank/DDBJ databases">
        <title>Florfenicol resistance in Enterobacteriaceae and whole-genome sequence analysis of florfenicol-resistant Leclercia adecarboxylata strain R25.</title>
        <authorList>
            <person name="Bao Q."/>
            <person name="Ying Y."/>
        </authorList>
    </citation>
    <scope>NUCLEOTIDE SEQUENCE [LARGE SCALE GENOMIC DNA]</scope>
    <source>
        <strain evidence="2 3">R25</strain>
    </source>
</reference>
<proteinExistence type="predicted"/>
<feature type="transmembrane region" description="Helical" evidence="1">
    <location>
        <begin position="127"/>
        <end position="147"/>
    </location>
</feature>
<dbReference type="Proteomes" id="UP000317812">
    <property type="component" value="Chromosome"/>
</dbReference>
<sequence length="285" mass="33741">MDASFNTLLSYLSELIDNKYVFSAIIFFTVLAFTFYIKWKAKSGFSISNKLFIFLIGNSKKNNNDLIDEIIDIEKFNFHYNTNAISKRQISRFELWIRTYELDFRLISKLKNHLDIENLKIKKVNKIYFTLVFLSIFVPFFALFPAIDVALKPAFLIKLENTGWFWINKNQATEHMLTNKKKPWVINKTTCIANNSATPPKSIIKLMDEKTFNLICKSFSSKEDQIFIERKIKEQQLFFYIVSITLAFLVFILFKHLMGLISAYESRKMVLLKIKNFRSKRRYRS</sequence>
<keyword evidence="1" id="KW-0812">Transmembrane</keyword>